<evidence type="ECO:0000256" key="2">
    <source>
        <dbReference type="ARBA" id="ARBA00006117"/>
    </source>
</evidence>
<comment type="subcellular location">
    <subcellularLocation>
        <location evidence="1">Membrane</location>
        <topology evidence="1">Multi-pass membrane protein</topology>
    </subcellularLocation>
</comment>
<evidence type="ECO:0000313" key="8">
    <source>
        <dbReference type="Proteomes" id="UP000239590"/>
    </source>
</evidence>
<dbReference type="InterPro" id="IPR010651">
    <property type="entry name" value="Sugar_transport"/>
</dbReference>
<keyword evidence="8" id="KW-1185">Reference proteome</keyword>
<feature type="transmembrane region" description="Helical" evidence="6">
    <location>
        <begin position="171"/>
        <end position="194"/>
    </location>
</feature>
<dbReference type="OrthoDB" id="110585at2"/>
<evidence type="ECO:0000256" key="6">
    <source>
        <dbReference type="SAM" id="Phobius"/>
    </source>
</evidence>
<dbReference type="RefSeq" id="WP_104710705.1">
    <property type="nucleotide sequence ID" value="NZ_PTRA01000001.1"/>
</dbReference>
<dbReference type="PANTHER" id="PTHR16119:SF17">
    <property type="entry name" value="TRANSMEMBRANE PROTEIN 144"/>
    <property type="match status" value="1"/>
</dbReference>
<keyword evidence="5 6" id="KW-0472">Membrane</keyword>
<protein>
    <submittedName>
        <fullName evidence="7">Multidrug DMT transporter permease</fullName>
    </submittedName>
</protein>
<sequence length="333" mass="35781">MFIVDQPTLAVFFCLITMLCWGSWSNGQKIVTQSAPLQVFYRDYVYGIVLLSLILAFTLGSIGEEGRPFLEDIQQATLQNLALALAGGILFNIGNTLLTVGINLSGIAIAMPVGTGLSMALGIIVNYIAKPDGDLTLLAIGGGLVLVSIGMCALAYVAREEDSEEKSDSKGIWVALAGGLVSGFFFLVITSSIIEELSFPQKDKLTPYTGLVLFAFGILLSNPLLERILERLKLTGDDNETPYKEVPRREHLLGLASGLLWCVGMITLLLGSQEAGDAISYGLSQGATVVSVLWGLFAWKEFKDAPAKANRYLWLMGASYVVGLALIIMARSS</sequence>
<evidence type="ECO:0000256" key="3">
    <source>
        <dbReference type="ARBA" id="ARBA00022692"/>
    </source>
</evidence>
<feature type="transmembrane region" description="Helical" evidence="6">
    <location>
        <begin position="107"/>
        <end position="129"/>
    </location>
</feature>
<name>A0A2S7INK8_9BACT</name>
<dbReference type="Pfam" id="PF06800">
    <property type="entry name" value="Sugar_transport"/>
    <property type="match status" value="1"/>
</dbReference>
<feature type="transmembrane region" description="Helical" evidence="6">
    <location>
        <begin position="252"/>
        <end position="272"/>
    </location>
</feature>
<organism evidence="7 8">
    <name type="scientific">Siphonobacter curvatus</name>
    <dbReference type="NCBI Taxonomy" id="2094562"/>
    <lineage>
        <taxon>Bacteria</taxon>
        <taxon>Pseudomonadati</taxon>
        <taxon>Bacteroidota</taxon>
        <taxon>Cytophagia</taxon>
        <taxon>Cytophagales</taxon>
        <taxon>Cytophagaceae</taxon>
        <taxon>Siphonobacter</taxon>
    </lineage>
</organism>
<gene>
    <name evidence="7" type="ORF">C5O19_06575</name>
</gene>
<accession>A0A2S7INK8</accession>
<evidence type="ECO:0000256" key="4">
    <source>
        <dbReference type="ARBA" id="ARBA00022989"/>
    </source>
</evidence>
<reference evidence="8" key="1">
    <citation type="submission" date="2018-02" db="EMBL/GenBank/DDBJ databases">
        <title>Genome sequencing of Solimonas sp. HR-BB.</title>
        <authorList>
            <person name="Lee Y."/>
            <person name="Jeon C.O."/>
        </authorList>
    </citation>
    <scope>NUCLEOTIDE SEQUENCE [LARGE SCALE GENOMIC DNA]</scope>
    <source>
        <strain evidence="8">HR-U</strain>
    </source>
</reference>
<evidence type="ECO:0000313" key="7">
    <source>
        <dbReference type="EMBL" id="PQA59312.1"/>
    </source>
</evidence>
<feature type="transmembrane region" description="Helical" evidence="6">
    <location>
        <begin position="82"/>
        <end position="100"/>
    </location>
</feature>
<proteinExistence type="inferred from homology"/>
<evidence type="ECO:0000256" key="5">
    <source>
        <dbReference type="ARBA" id="ARBA00023136"/>
    </source>
</evidence>
<feature type="transmembrane region" description="Helical" evidence="6">
    <location>
        <begin position="44"/>
        <end position="62"/>
    </location>
</feature>
<dbReference type="AlphaFoldDB" id="A0A2S7INK8"/>
<dbReference type="GO" id="GO:0015144">
    <property type="term" value="F:carbohydrate transmembrane transporter activity"/>
    <property type="evidence" value="ECO:0007669"/>
    <property type="project" value="InterPro"/>
</dbReference>
<feature type="transmembrane region" description="Helical" evidence="6">
    <location>
        <begin position="311"/>
        <end position="330"/>
    </location>
</feature>
<feature type="transmembrane region" description="Helical" evidence="6">
    <location>
        <begin position="135"/>
        <end position="159"/>
    </location>
</feature>
<dbReference type="EMBL" id="PTRA01000001">
    <property type="protein sequence ID" value="PQA59312.1"/>
    <property type="molecule type" value="Genomic_DNA"/>
</dbReference>
<keyword evidence="4 6" id="KW-1133">Transmembrane helix</keyword>
<dbReference type="GO" id="GO:0016020">
    <property type="term" value="C:membrane"/>
    <property type="evidence" value="ECO:0007669"/>
    <property type="project" value="UniProtKB-SubCell"/>
</dbReference>
<feature type="transmembrane region" description="Helical" evidence="6">
    <location>
        <begin position="206"/>
        <end position="225"/>
    </location>
</feature>
<dbReference type="PANTHER" id="PTHR16119">
    <property type="entry name" value="TRANSMEMBRANE PROTEIN 144"/>
    <property type="match status" value="1"/>
</dbReference>
<evidence type="ECO:0000256" key="1">
    <source>
        <dbReference type="ARBA" id="ARBA00004141"/>
    </source>
</evidence>
<comment type="similarity">
    <text evidence="2">Belongs to the GRP transporter (TC 2.A.7.5) family.</text>
</comment>
<dbReference type="Proteomes" id="UP000239590">
    <property type="component" value="Unassembled WGS sequence"/>
</dbReference>
<comment type="caution">
    <text evidence="7">The sequence shown here is derived from an EMBL/GenBank/DDBJ whole genome shotgun (WGS) entry which is preliminary data.</text>
</comment>
<keyword evidence="3 6" id="KW-0812">Transmembrane</keyword>
<feature type="transmembrane region" description="Helical" evidence="6">
    <location>
        <begin position="278"/>
        <end position="299"/>
    </location>
</feature>
<feature type="transmembrane region" description="Helical" evidence="6">
    <location>
        <begin position="6"/>
        <end position="24"/>
    </location>
</feature>